<dbReference type="Pfam" id="PF02397">
    <property type="entry name" value="Bac_transf"/>
    <property type="match status" value="1"/>
</dbReference>
<dbReference type="EC" id="2.4.1.-" evidence="4"/>
<dbReference type="eggNOG" id="COG2148">
    <property type="taxonomic scope" value="Bacteria"/>
</dbReference>
<dbReference type="EMBL" id="ACKU01000014">
    <property type="protein sequence ID" value="EER74737.1"/>
    <property type="molecule type" value="Genomic_DNA"/>
</dbReference>
<dbReference type="AlphaFoldDB" id="C5RB68"/>
<dbReference type="PANTHER" id="PTHR30576">
    <property type="entry name" value="COLANIC BIOSYNTHESIS UDP-GLUCOSE LIPID CARRIER TRANSFERASE"/>
    <property type="match status" value="1"/>
</dbReference>
<gene>
    <name evidence="4" type="ORF">HMPREF0877_1213</name>
</gene>
<sequence>MNYLEKIEAINPVRSLYIYVKRGLDIILAFLLLIPAGVLILVFGILVKLETPGPMFYTQERVGFMGRKIYIKKLRSMYNDAEKKTGAIWASRNDNRITKIGHFIRLTRIDELPQIISVIRGDLSLIGPRPERPKFVEQFVIEVPGFEKRLMVKPGLSGLAQIRGGYDATPAEKLIDDLEYINNFGLIEDLKIFLQTLIVVMTGHGAH</sequence>
<accession>C5RB68</accession>
<feature type="domain" description="Bacterial sugar transferase" evidence="3">
    <location>
        <begin position="21"/>
        <end position="201"/>
    </location>
</feature>
<protein>
    <submittedName>
        <fullName evidence="4">Bacterial sugar transferase</fullName>
        <ecNumber evidence="4">2.4.1.-</ecNumber>
    </submittedName>
</protein>
<dbReference type="OrthoDB" id="9808602at2"/>
<reference evidence="4 5" key="1">
    <citation type="submission" date="2009-04" db="EMBL/GenBank/DDBJ databases">
        <authorList>
            <person name="Qin X."/>
            <person name="Bachman B."/>
            <person name="Battles P."/>
            <person name="Bell A."/>
            <person name="Bess C."/>
            <person name="Bickham C."/>
            <person name="Chaboub L."/>
            <person name="Chen D."/>
            <person name="Coyle M."/>
            <person name="Deiros D.R."/>
            <person name="Dinh H."/>
            <person name="Forbes L."/>
            <person name="Fowler G."/>
            <person name="Francisco L."/>
            <person name="Fu Q."/>
            <person name="Gubbala S."/>
            <person name="Hale W."/>
            <person name="Han Y."/>
            <person name="Hemphill L."/>
            <person name="Highlander S.K."/>
            <person name="Hirani K."/>
            <person name="Hogues M."/>
            <person name="Jackson L."/>
            <person name="Jakkamsetti A."/>
            <person name="Javaid M."/>
            <person name="Jiang H."/>
            <person name="Korchina V."/>
            <person name="Kovar C."/>
            <person name="Lara F."/>
            <person name="Lee S."/>
            <person name="Mata R."/>
            <person name="Mathew T."/>
            <person name="Moen C."/>
            <person name="Morales K."/>
            <person name="Munidasa M."/>
            <person name="Nazareth L."/>
            <person name="Ngo R."/>
            <person name="Nguyen L."/>
            <person name="Okwuonu G."/>
            <person name="Ongeri F."/>
            <person name="Patil S."/>
            <person name="Petrosino J."/>
            <person name="Pham C."/>
            <person name="Pham P."/>
            <person name="Pu L.-L."/>
            <person name="Puazo M."/>
            <person name="Raj R."/>
            <person name="Reid J."/>
            <person name="Rouhana J."/>
            <person name="Saada N."/>
            <person name="Shang Y."/>
            <person name="Simmons D."/>
            <person name="Thornton R."/>
            <person name="Warren J."/>
            <person name="Weissenberger G."/>
            <person name="Zhang J."/>
            <person name="Zhang L."/>
            <person name="Zhou C."/>
            <person name="Zhu D."/>
            <person name="Muzny D."/>
            <person name="Worley K."/>
            <person name="Gibbs R."/>
        </authorList>
    </citation>
    <scope>NUCLEOTIDE SEQUENCE [LARGE SCALE GENOMIC DNA]</scope>
    <source>
        <strain evidence="4 5">ATCC 33313</strain>
    </source>
</reference>
<dbReference type="RefSeq" id="WP_002828827.1">
    <property type="nucleotide sequence ID" value="NZ_GG697132.1"/>
</dbReference>
<keyword evidence="4" id="KW-0328">Glycosyltransferase</keyword>
<keyword evidence="2" id="KW-1133">Transmembrane helix</keyword>
<dbReference type="PANTHER" id="PTHR30576:SF0">
    <property type="entry name" value="UNDECAPRENYL-PHOSPHATE N-ACETYLGALACTOSAMINYL 1-PHOSPHATE TRANSFERASE-RELATED"/>
    <property type="match status" value="1"/>
</dbReference>
<dbReference type="STRING" id="585506.HMPREF0877_1213"/>
<name>C5RB68_WEIPA</name>
<keyword evidence="2" id="KW-0812">Transmembrane</keyword>
<feature type="transmembrane region" description="Helical" evidence="2">
    <location>
        <begin position="26"/>
        <end position="47"/>
    </location>
</feature>
<dbReference type="GO" id="GO:0016757">
    <property type="term" value="F:glycosyltransferase activity"/>
    <property type="evidence" value="ECO:0007669"/>
    <property type="project" value="UniProtKB-KW"/>
</dbReference>
<evidence type="ECO:0000256" key="1">
    <source>
        <dbReference type="ARBA" id="ARBA00006464"/>
    </source>
</evidence>
<organism evidence="4 5">
    <name type="scientific">Weissella paramesenteroides ATCC 33313</name>
    <dbReference type="NCBI Taxonomy" id="585506"/>
    <lineage>
        <taxon>Bacteria</taxon>
        <taxon>Bacillati</taxon>
        <taxon>Bacillota</taxon>
        <taxon>Bacilli</taxon>
        <taxon>Lactobacillales</taxon>
        <taxon>Lactobacillaceae</taxon>
        <taxon>Weissella</taxon>
    </lineage>
</organism>
<comment type="caution">
    <text evidence="4">The sequence shown here is derived from an EMBL/GenBank/DDBJ whole genome shotgun (WGS) entry which is preliminary data.</text>
</comment>
<evidence type="ECO:0000313" key="4">
    <source>
        <dbReference type="EMBL" id="EER74737.1"/>
    </source>
</evidence>
<keyword evidence="4" id="KW-0808">Transferase</keyword>
<evidence type="ECO:0000259" key="3">
    <source>
        <dbReference type="Pfam" id="PF02397"/>
    </source>
</evidence>
<evidence type="ECO:0000256" key="2">
    <source>
        <dbReference type="SAM" id="Phobius"/>
    </source>
</evidence>
<keyword evidence="5" id="KW-1185">Reference proteome</keyword>
<proteinExistence type="inferred from homology"/>
<dbReference type="Proteomes" id="UP000004528">
    <property type="component" value="Unassembled WGS sequence"/>
</dbReference>
<dbReference type="HOGENOM" id="CLU_024920_1_2_9"/>
<dbReference type="InterPro" id="IPR003362">
    <property type="entry name" value="Bact_transf"/>
</dbReference>
<dbReference type="GO" id="GO:0016780">
    <property type="term" value="F:phosphotransferase activity, for other substituted phosphate groups"/>
    <property type="evidence" value="ECO:0007669"/>
    <property type="project" value="TreeGrafter"/>
</dbReference>
<keyword evidence="2" id="KW-0472">Membrane</keyword>
<comment type="similarity">
    <text evidence="1">Belongs to the bacterial sugar transferase family.</text>
</comment>
<evidence type="ECO:0000313" key="5">
    <source>
        <dbReference type="Proteomes" id="UP000004528"/>
    </source>
</evidence>